<comment type="caution">
    <text evidence="5">The sequence shown here is derived from an EMBL/GenBank/DDBJ whole genome shotgun (WGS) entry which is preliminary data.</text>
</comment>
<keyword evidence="6" id="KW-1185">Reference proteome</keyword>
<evidence type="ECO:0000256" key="2">
    <source>
        <dbReference type="ARBA" id="ARBA00022723"/>
    </source>
</evidence>
<dbReference type="Proteomes" id="UP001500058">
    <property type="component" value="Unassembled WGS sequence"/>
</dbReference>
<dbReference type="EMBL" id="BAAATJ010000036">
    <property type="protein sequence ID" value="GAA2416351.1"/>
    <property type="molecule type" value="Genomic_DNA"/>
</dbReference>
<dbReference type="Pfam" id="PF13359">
    <property type="entry name" value="DDE_Tnp_4"/>
    <property type="match status" value="1"/>
</dbReference>
<organism evidence="5 6">
    <name type="scientific">Streptomyces glaucosporus</name>
    <dbReference type="NCBI Taxonomy" id="284044"/>
    <lineage>
        <taxon>Bacteria</taxon>
        <taxon>Bacillati</taxon>
        <taxon>Actinomycetota</taxon>
        <taxon>Actinomycetes</taxon>
        <taxon>Kitasatosporales</taxon>
        <taxon>Streptomycetaceae</taxon>
        <taxon>Streptomyces</taxon>
    </lineage>
</organism>
<evidence type="ECO:0000256" key="1">
    <source>
        <dbReference type="ARBA" id="ARBA00001968"/>
    </source>
</evidence>
<accession>A0ABN3IYH0</accession>
<evidence type="ECO:0000259" key="4">
    <source>
        <dbReference type="Pfam" id="PF13359"/>
    </source>
</evidence>
<name>A0ABN3IYH0_9ACTN</name>
<feature type="domain" description="DDE Tnp4" evidence="4">
    <location>
        <begin position="1"/>
        <end position="79"/>
    </location>
</feature>
<evidence type="ECO:0000256" key="3">
    <source>
        <dbReference type="SAM" id="MobiDB-lite"/>
    </source>
</evidence>
<sequence>MNVQVLADPSGRLIWASPALPGAVHDLTATRTHGIIDALADADVPRRTDKGHQDAGGTIRVPYRGRWETLSAGQQAVNRPTRRSGPSSSRPPPPSRPAGSLA</sequence>
<reference evidence="5 6" key="1">
    <citation type="journal article" date="2019" name="Int. J. Syst. Evol. Microbiol.">
        <title>The Global Catalogue of Microorganisms (GCM) 10K type strain sequencing project: providing services to taxonomists for standard genome sequencing and annotation.</title>
        <authorList>
            <consortium name="The Broad Institute Genomics Platform"/>
            <consortium name="The Broad Institute Genome Sequencing Center for Infectious Disease"/>
            <person name="Wu L."/>
            <person name="Ma J."/>
        </authorList>
    </citation>
    <scope>NUCLEOTIDE SEQUENCE [LARGE SCALE GENOMIC DNA]</scope>
    <source>
        <strain evidence="5 6">JCM 6921</strain>
    </source>
</reference>
<evidence type="ECO:0000313" key="6">
    <source>
        <dbReference type="Proteomes" id="UP001500058"/>
    </source>
</evidence>
<feature type="region of interest" description="Disordered" evidence="3">
    <location>
        <begin position="46"/>
        <end position="102"/>
    </location>
</feature>
<comment type="cofactor">
    <cofactor evidence="1">
        <name>a divalent metal cation</name>
        <dbReference type="ChEBI" id="CHEBI:60240"/>
    </cofactor>
</comment>
<keyword evidence="2" id="KW-0479">Metal-binding</keyword>
<proteinExistence type="predicted"/>
<protein>
    <recommendedName>
        <fullName evidence="4">DDE Tnp4 domain-containing protein</fullName>
    </recommendedName>
</protein>
<dbReference type="InterPro" id="IPR027806">
    <property type="entry name" value="HARBI1_dom"/>
</dbReference>
<gene>
    <name evidence="5" type="ORF">GCM10010420_53200</name>
</gene>
<evidence type="ECO:0000313" key="5">
    <source>
        <dbReference type="EMBL" id="GAA2416351.1"/>
    </source>
</evidence>